<dbReference type="RefSeq" id="WP_316428607.1">
    <property type="nucleotide sequence ID" value="NZ_CP130144.1"/>
</dbReference>
<accession>A0AA96WZT1</accession>
<sequence length="318" mass="36790">MMLRPYFGDGSQVSVNPSATIAAWGLSDSCEYPVRFRHFTEKAILGTLSFEALRFLLCKLFIAPMKVIYKSENKLALQFCPWFKWTFVSVFNICAIVVLFALLALTWETFECNRNLALPTQGHCTITQHNWISKRQRSWQLEEIKDVTLKTVGSERRGSLRYQIQLVTTTGIIEQAEVYPKRSQQEEIQQFLKAQRSRIKFQRDLRSYAFFCFTLCLAGAAVFGIWAERVTLEISRYTQRLTLKRRNWIRTRTTEYPLDQIAEVTVQKKRGGKFGPMGRIAIALKDGKTIVVHPYDRFDTEGNGHERSAAMICRFLAL</sequence>
<reference evidence="2" key="1">
    <citation type="journal article" date="2023" name="Plants (Basel)">
        <title>Genomic Analysis of Leptolyngbya boryana CZ1 Reveals Efficient Carbon Fixation Modules.</title>
        <authorList>
            <person name="Bai X."/>
            <person name="Wang H."/>
            <person name="Cheng W."/>
            <person name="Wang J."/>
            <person name="Ma M."/>
            <person name="Hu H."/>
            <person name="Song Z."/>
            <person name="Ma H."/>
            <person name="Fan Y."/>
            <person name="Du C."/>
            <person name="Xu J."/>
        </authorList>
    </citation>
    <scope>NUCLEOTIDE SEQUENCE</scope>
    <source>
        <strain evidence="2">CZ1</strain>
    </source>
</reference>
<dbReference type="AlphaFoldDB" id="A0AA96WZT1"/>
<proteinExistence type="predicted"/>
<name>A0AA96WZT1_LEPBY</name>
<reference evidence="2" key="2">
    <citation type="submission" date="2023-07" db="EMBL/GenBank/DDBJ databases">
        <authorList>
            <person name="Bai X.-H."/>
            <person name="Wang H.-H."/>
            <person name="Wang J."/>
            <person name="Ma M.-Y."/>
            <person name="Hu H.-H."/>
            <person name="Song Z.-L."/>
            <person name="Ma H.-G."/>
            <person name="Fan Y."/>
            <person name="Du C.-Y."/>
            <person name="Xu J.-C."/>
        </authorList>
    </citation>
    <scope>NUCLEOTIDE SEQUENCE</scope>
    <source>
        <strain evidence="2">CZ1</strain>
    </source>
</reference>
<keyword evidence="1" id="KW-1133">Transmembrane helix</keyword>
<feature type="transmembrane region" description="Helical" evidence="1">
    <location>
        <begin position="208"/>
        <end position="227"/>
    </location>
</feature>
<evidence type="ECO:0000256" key="1">
    <source>
        <dbReference type="SAM" id="Phobius"/>
    </source>
</evidence>
<gene>
    <name evidence="2" type="ORF">Q2T42_10600</name>
</gene>
<keyword evidence="1" id="KW-0812">Transmembrane</keyword>
<protein>
    <submittedName>
        <fullName evidence="2">Uncharacterized protein</fullName>
    </submittedName>
</protein>
<evidence type="ECO:0000313" key="2">
    <source>
        <dbReference type="EMBL" id="WNZ48276.1"/>
    </source>
</evidence>
<dbReference type="EMBL" id="CP130144">
    <property type="protein sequence ID" value="WNZ48276.1"/>
    <property type="molecule type" value="Genomic_DNA"/>
</dbReference>
<organism evidence="2">
    <name type="scientific">Leptolyngbya boryana CZ1</name>
    <dbReference type="NCBI Taxonomy" id="3060204"/>
    <lineage>
        <taxon>Bacteria</taxon>
        <taxon>Bacillati</taxon>
        <taxon>Cyanobacteriota</taxon>
        <taxon>Cyanophyceae</taxon>
        <taxon>Leptolyngbyales</taxon>
        <taxon>Leptolyngbyaceae</taxon>
        <taxon>Leptolyngbya group</taxon>
        <taxon>Leptolyngbya</taxon>
    </lineage>
</organism>
<feature type="transmembrane region" description="Helical" evidence="1">
    <location>
        <begin position="82"/>
        <end position="105"/>
    </location>
</feature>
<keyword evidence="1" id="KW-0472">Membrane</keyword>